<dbReference type="Proteomes" id="UP000789508">
    <property type="component" value="Unassembled WGS sequence"/>
</dbReference>
<keyword evidence="8" id="KW-0539">Nucleus</keyword>
<keyword evidence="4 12" id="KW-0863">Zinc-finger</keyword>
<feature type="site" description="Transition state stabilizer" evidence="11">
    <location>
        <position position="193"/>
    </location>
</feature>
<feature type="region of interest" description="Disordered" evidence="14">
    <location>
        <begin position="546"/>
        <end position="576"/>
    </location>
</feature>
<protein>
    <recommendedName>
        <fullName evidence="13">DNA-(apurinic or apyrimidinic site) endonuclease</fullName>
        <ecNumber evidence="13">3.1.-.-</ecNumber>
    </recommendedName>
</protein>
<dbReference type="PANTHER" id="PTHR22748">
    <property type="entry name" value="AP ENDONUCLEASE"/>
    <property type="match status" value="1"/>
</dbReference>
<keyword evidence="6" id="KW-0862">Zinc</keyword>
<reference evidence="16" key="1">
    <citation type="submission" date="2021-06" db="EMBL/GenBank/DDBJ databases">
        <authorList>
            <person name="Kallberg Y."/>
            <person name="Tangrot J."/>
            <person name="Rosling A."/>
        </authorList>
    </citation>
    <scope>NUCLEOTIDE SEQUENCE</scope>
    <source>
        <strain evidence="16">FL130A</strain>
    </source>
</reference>
<gene>
    <name evidence="16" type="ORF">ALEPTO_LOCUS6665</name>
</gene>
<dbReference type="PANTHER" id="PTHR22748:SF4">
    <property type="entry name" value="DNA-(APURINIC OR APYRIMIDINIC SITE) ENDONUCLEASE 2"/>
    <property type="match status" value="1"/>
</dbReference>
<comment type="caution">
    <text evidence="16">The sequence shown here is derived from an EMBL/GenBank/DDBJ whole genome shotgun (WGS) entry which is preliminary data.</text>
</comment>
<dbReference type="NCBIfam" id="TIGR00633">
    <property type="entry name" value="xth"/>
    <property type="match status" value="1"/>
</dbReference>
<comment type="cofactor">
    <cofactor evidence="1">
        <name>Mn(2+)</name>
        <dbReference type="ChEBI" id="CHEBI:29035"/>
    </cofactor>
</comment>
<dbReference type="InterPro" id="IPR010666">
    <property type="entry name" value="Znf_GRF"/>
</dbReference>
<evidence type="ECO:0000256" key="12">
    <source>
        <dbReference type="PROSITE-ProRule" id="PRU01343"/>
    </source>
</evidence>
<dbReference type="PROSITE" id="PS00728">
    <property type="entry name" value="AP_NUCLEASE_F1_3"/>
    <property type="match status" value="1"/>
</dbReference>
<feature type="region of interest" description="Disordered" evidence="14">
    <location>
        <begin position="370"/>
        <end position="408"/>
    </location>
</feature>
<dbReference type="PROSITE" id="PS51999">
    <property type="entry name" value="ZF_GRF"/>
    <property type="match status" value="1"/>
</dbReference>
<evidence type="ECO:0000313" key="16">
    <source>
        <dbReference type="EMBL" id="CAG8567723.1"/>
    </source>
</evidence>
<feature type="compositionally biased region" description="Polar residues" evidence="14">
    <location>
        <begin position="476"/>
        <end position="487"/>
    </location>
</feature>
<evidence type="ECO:0000256" key="10">
    <source>
        <dbReference type="PIRSR" id="PIRSR604808-2"/>
    </source>
</evidence>
<feature type="binding site" evidence="10">
    <location>
        <position position="276"/>
    </location>
    <ligand>
        <name>Mg(2+)</name>
        <dbReference type="ChEBI" id="CHEBI:18420"/>
        <label>1</label>
    </ligand>
</feature>
<dbReference type="Pfam" id="PF06839">
    <property type="entry name" value="Zn_ribbon_GRF"/>
    <property type="match status" value="1"/>
</dbReference>
<name>A0A9N9BGF9_9GLOM</name>
<evidence type="ECO:0000256" key="8">
    <source>
        <dbReference type="ARBA" id="ARBA00023242"/>
    </source>
</evidence>
<dbReference type="GO" id="GO:0003677">
    <property type="term" value="F:DNA binding"/>
    <property type="evidence" value="ECO:0007669"/>
    <property type="project" value="InterPro"/>
</dbReference>
<evidence type="ECO:0000256" key="7">
    <source>
        <dbReference type="ARBA" id="ARBA00022842"/>
    </source>
</evidence>
<keyword evidence="3 10" id="KW-0479">Metal-binding</keyword>
<feature type="active site" description="Proton acceptor" evidence="9">
    <location>
        <position position="276"/>
    </location>
</feature>
<dbReference type="InterPro" id="IPR036691">
    <property type="entry name" value="Endo/exonu/phosph_ase_sf"/>
</dbReference>
<comment type="similarity">
    <text evidence="2 13">Belongs to the DNA repair enzymes AP/ExoA family.</text>
</comment>
<dbReference type="CDD" id="cd09088">
    <property type="entry name" value="Ape2-like_AP-endo"/>
    <property type="match status" value="1"/>
</dbReference>
<evidence type="ECO:0000256" key="4">
    <source>
        <dbReference type="ARBA" id="ARBA00022771"/>
    </source>
</evidence>
<dbReference type="SUPFAM" id="SSF56219">
    <property type="entry name" value="DNase I-like"/>
    <property type="match status" value="1"/>
</dbReference>
<keyword evidence="13" id="KW-0234">DNA repair</keyword>
<feature type="compositionally biased region" description="Low complexity" evidence="14">
    <location>
        <begin position="386"/>
        <end position="395"/>
    </location>
</feature>
<dbReference type="InterPro" id="IPR005135">
    <property type="entry name" value="Endo/exonuclease/phosphatase"/>
</dbReference>
<feature type="domain" description="GRF-type" evidence="15">
    <location>
        <begin position="502"/>
        <end position="549"/>
    </location>
</feature>
<feature type="binding site" evidence="10">
    <location>
        <position position="193"/>
    </location>
    <ligand>
        <name>Mg(2+)</name>
        <dbReference type="ChEBI" id="CHEBI:18420"/>
        <label>1</label>
    </ligand>
</feature>
<dbReference type="GO" id="GO:0008081">
    <property type="term" value="F:phosphoric diester hydrolase activity"/>
    <property type="evidence" value="ECO:0007669"/>
    <property type="project" value="TreeGrafter"/>
</dbReference>
<feature type="site" description="Interaction with DNA substrate" evidence="11">
    <location>
        <position position="276"/>
    </location>
</feature>
<evidence type="ECO:0000256" key="2">
    <source>
        <dbReference type="ARBA" id="ARBA00007092"/>
    </source>
</evidence>
<evidence type="ECO:0000256" key="6">
    <source>
        <dbReference type="ARBA" id="ARBA00022833"/>
    </source>
</evidence>
<evidence type="ECO:0000313" key="17">
    <source>
        <dbReference type="Proteomes" id="UP000789508"/>
    </source>
</evidence>
<feature type="site" description="Important for catalytic activity" evidence="11">
    <location>
        <position position="250"/>
    </location>
</feature>
<dbReference type="Pfam" id="PF03372">
    <property type="entry name" value="Exo_endo_phos"/>
    <property type="match status" value="1"/>
</dbReference>
<keyword evidence="7 10" id="KW-0460">Magnesium</keyword>
<dbReference type="OrthoDB" id="391817at2759"/>
<keyword evidence="10" id="KW-0464">Manganese</keyword>
<evidence type="ECO:0000256" key="1">
    <source>
        <dbReference type="ARBA" id="ARBA00001936"/>
    </source>
</evidence>
<accession>A0A9N9BGF9</accession>
<dbReference type="GO" id="GO:0003906">
    <property type="term" value="F:DNA-(apurinic or apyrimidinic site) endonuclease activity"/>
    <property type="evidence" value="ECO:0007669"/>
    <property type="project" value="TreeGrafter"/>
</dbReference>
<evidence type="ECO:0000259" key="15">
    <source>
        <dbReference type="PROSITE" id="PS51999"/>
    </source>
</evidence>
<evidence type="ECO:0000256" key="5">
    <source>
        <dbReference type="ARBA" id="ARBA00022801"/>
    </source>
</evidence>
<feature type="binding site" evidence="10">
    <location>
        <position position="275"/>
    </location>
    <ligand>
        <name>Mg(2+)</name>
        <dbReference type="ChEBI" id="CHEBI:18420"/>
        <label>1</label>
    </ligand>
</feature>
<dbReference type="InterPro" id="IPR004808">
    <property type="entry name" value="AP_endonuc_1"/>
</dbReference>
<dbReference type="InterPro" id="IPR020848">
    <property type="entry name" value="AP_endonuclease_F1_CS"/>
</dbReference>
<sequence length="576" mass="64524">MRILTWNVNGLRSLVKYSPWCEHKDYKAILDALDAEIICLQETKLTPDRLDPSIALVDGYDAYFSMTQNKTGYSGVATYIKTSSIVGPFEAEEGITGVLSQNRTATARNNEQREIIGGHFSTEFSNSELLELDAEGRCIILDFGLFILFNVYCPHESNTERLPFKLKFHKVLQSRVESLLKSGKNVIVIGDINVTHLEIDHCDPQKAVREQKLKSFTDHPARRWFDGFLAPKGWNTVIDARPVNYGTRLDYILSSQELLPWVKLCDIQPHIMGSDHCPVIIELFDEIKDGELTIKLLDEMERLKTNKGTGKPSLCARFLPQFSGKFSLQNYFQRASDLNSKLENPGDLNISLNSVRSEKAISSSPSLSAPRKFVASKSGSSKKSKTGNSSKSSVTKSKKPDNTSSSGQRTLVSFFKSASSSSEDSVLSAETDRKIDADLDTEIQNFTELYDATVVDAETSEKQENTTSTGREESSNSRASTQNSQVQSQWMALFTPPPIPNCMAHGEKCKEYRVNKSGPNHGRKFYMCSRPVGPSPDDRCDFFEWAKPVKSSSKRNNEEINNANKSKESPKKRKIK</sequence>
<keyword evidence="17" id="KW-1185">Reference proteome</keyword>
<dbReference type="GO" id="GO:0008270">
    <property type="term" value="F:zinc ion binding"/>
    <property type="evidence" value="ECO:0007669"/>
    <property type="project" value="UniProtKB-KW"/>
</dbReference>
<dbReference type="EC" id="3.1.-.-" evidence="13"/>
<dbReference type="EMBL" id="CAJVPS010002399">
    <property type="protein sequence ID" value="CAG8567723.1"/>
    <property type="molecule type" value="Genomic_DNA"/>
</dbReference>
<dbReference type="GO" id="GO:0008311">
    <property type="term" value="F:double-stranded DNA 3'-5' DNA exonuclease activity"/>
    <property type="evidence" value="ECO:0007669"/>
    <property type="project" value="TreeGrafter"/>
</dbReference>
<dbReference type="AlphaFoldDB" id="A0A9N9BGF9"/>
<evidence type="ECO:0000256" key="11">
    <source>
        <dbReference type="PIRSR" id="PIRSR604808-3"/>
    </source>
</evidence>
<evidence type="ECO:0000256" key="3">
    <source>
        <dbReference type="ARBA" id="ARBA00022723"/>
    </source>
</evidence>
<feature type="active site" evidence="9">
    <location>
        <position position="152"/>
    </location>
</feature>
<feature type="region of interest" description="Disordered" evidence="14">
    <location>
        <begin position="454"/>
        <end position="487"/>
    </location>
</feature>
<comment type="cofactor">
    <cofactor evidence="10 13">
        <name>Mg(2+)</name>
        <dbReference type="ChEBI" id="CHEBI:18420"/>
    </cofactor>
    <cofactor evidence="10 13">
        <name>Mn(2+)</name>
        <dbReference type="ChEBI" id="CHEBI:29035"/>
    </cofactor>
    <text evidence="10 13">Probably binds two magnesium or manganese ions per subunit.</text>
</comment>
<feature type="binding site" evidence="10">
    <location>
        <position position="42"/>
    </location>
    <ligand>
        <name>Mg(2+)</name>
        <dbReference type="ChEBI" id="CHEBI:18420"/>
        <label>1</label>
    </ligand>
</feature>
<dbReference type="GO" id="GO:0006284">
    <property type="term" value="P:base-excision repair"/>
    <property type="evidence" value="ECO:0007669"/>
    <property type="project" value="TreeGrafter"/>
</dbReference>
<evidence type="ECO:0000256" key="14">
    <source>
        <dbReference type="SAM" id="MobiDB-lite"/>
    </source>
</evidence>
<organism evidence="16 17">
    <name type="scientific">Ambispora leptoticha</name>
    <dbReference type="NCBI Taxonomy" id="144679"/>
    <lineage>
        <taxon>Eukaryota</taxon>
        <taxon>Fungi</taxon>
        <taxon>Fungi incertae sedis</taxon>
        <taxon>Mucoromycota</taxon>
        <taxon>Glomeromycotina</taxon>
        <taxon>Glomeromycetes</taxon>
        <taxon>Archaeosporales</taxon>
        <taxon>Ambisporaceae</taxon>
        <taxon>Ambispora</taxon>
    </lineage>
</organism>
<feature type="active site" description="Proton donor/acceptor" evidence="9">
    <location>
        <position position="191"/>
    </location>
</feature>
<feature type="compositionally biased region" description="Basic and acidic residues" evidence="14">
    <location>
        <begin position="459"/>
        <end position="475"/>
    </location>
</feature>
<keyword evidence="5" id="KW-0378">Hydrolase</keyword>
<feature type="binding site" evidence="10">
    <location>
        <position position="7"/>
    </location>
    <ligand>
        <name>Mg(2+)</name>
        <dbReference type="ChEBI" id="CHEBI:18420"/>
        <label>1</label>
    </ligand>
</feature>
<evidence type="ECO:0000256" key="9">
    <source>
        <dbReference type="PIRSR" id="PIRSR604808-1"/>
    </source>
</evidence>
<evidence type="ECO:0000256" key="13">
    <source>
        <dbReference type="RuleBase" id="RU362131"/>
    </source>
</evidence>
<dbReference type="Gene3D" id="3.60.10.10">
    <property type="entry name" value="Endonuclease/exonuclease/phosphatase"/>
    <property type="match status" value="1"/>
</dbReference>
<proteinExistence type="inferred from homology"/>
<dbReference type="GO" id="GO:0005634">
    <property type="term" value="C:nucleus"/>
    <property type="evidence" value="ECO:0007669"/>
    <property type="project" value="TreeGrafter"/>
</dbReference>
<dbReference type="PROSITE" id="PS51435">
    <property type="entry name" value="AP_NUCLEASE_F1_4"/>
    <property type="match status" value="1"/>
</dbReference>
<feature type="binding site" evidence="10">
    <location>
        <position position="191"/>
    </location>
    <ligand>
        <name>Mg(2+)</name>
        <dbReference type="ChEBI" id="CHEBI:18420"/>
        <label>1</label>
    </ligand>
</feature>
<keyword evidence="13" id="KW-0227">DNA damage</keyword>